<protein>
    <submittedName>
        <fullName evidence="2">Uncharacterized protein</fullName>
    </submittedName>
</protein>
<organism evidence="2 3">
    <name type="scientific">Trametes pubescens</name>
    <name type="common">White-rot fungus</name>
    <dbReference type="NCBI Taxonomy" id="154538"/>
    <lineage>
        <taxon>Eukaryota</taxon>
        <taxon>Fungi</taxon>
        <taxon>Dikarya</taxon>
        <taxon>Basidiomycota</taxon>
        <taxon>Agaricomycotina</taxon>
        <taxon>Agaricomycetes</taxon>
        <taxon>Polyporales</taxon>
        <taxon>Polyporaceae</taxon>
        <taxon>Trametes</taxon>
    </lineage>
</organism>
<reference evidence="2 3" key="1">
    <citation type="submission" date="2016-10" db="EMBL/GenBank/DDBJ databases">
        <title>Genome sequence of the basidiomycete white-rot fungus Trametes pubescens.</title>
        <authorList>
            <person name="Makela M.R."/>
            <person name="Granchi Z."/>
            <person name="Peng M."/>
            <person name="De Vries R.P."/>
            <person name="Grigoriev I."/>
            <person name="Riley R."/>
            <person name="Hilden K."/>
        </authorList>
    </citation>
    <scope>NUCLEOTIDE SEQUENCE [LARGE SCALE GENOMIC DNA]</scope>
    <source>
        <strain evidence="2 3">FBCC735</strain>
    </source>
</reference>
<name>A0A1M2VFE1_TRAPU</name>
<evidence type="ECO:0000313" key="2">
    <source>
        <dbReference type="EMBL" id="OJT06253.1"/>
    </source>
</evidence>
<feature type="region of interest" description="Disordered" evidence="1">
    <location>
        <begin position="1"/>
        <end position="60"/>
    </location>
</feature>
<proteinExistence type="predicted"/>
<keyword evidence="3" id="KW-1185">Reference proteome</keyword>
<feature type="compositionally biased region" description="Basic and acidic residues" evidence="1">
    <location>
        <begin position="36"/>
        <end position="60"/>
    </location>
</feature>
<dbReference type="AlphaFoldDB" id="A0A1M2VFE1"/>
<evidence type="ECO:0000256" key="1">
    <source>
        <dbReference type="SAM" id="MobiDB-lite"/>
    </source>
</evidence>
<dbReference type="EMBL" id="MNAD01001335">
    <property type="protein sequence ID" value="OJT06253.1"/>
    <property type="molecule type" value="Genomic_DNA"/>
</dbReference>
<sequence length="60" mass="6755">MKSVRDFEEATPTRVRGDGKSRTAMYKTRLPLPKTAPDHDGRYRGKEGAYSGRERTQAAV</sequence>
<comment type="caution">
    <text evidence="2">The sequence shown here is derived from an EMBL/GenBank/DDBJ whole genome shotgun (WGS) entry which is preliminary data.</text>
</comment>
<accession>A0A1M2VFE1</accession>
<dbReference type="Proteomes" id="UP000184267">
    <property type="component" value="Unassembled WGS sequence"/>
</dbReference>
<evidence type="ECO:0000313" key="3">
    <source>
        <dbReference type="Proteomes" id="UP000184267"/>
    </source>
</evidence>
<gene>
    <name evidence="2" type="ORF">TRAPUB_2896</name>
</gene>